<evidence type="ECO:0000313" key="6">
    <source>
        <dbReference type="Proteomes" id="UP000199424"/>
    </source>
</evidence>
<dbReference type="AlphaFoldDB" id="A0A1I6GBE6"/>
<evidence type="ECO:0000256" key="2">
    <source>
        <dbReference type="ARBA" id="ARBA00022801"/>
    </source>
</evidence>
<evidence type="ECO:0000313" key="5">
    <source>
        <dbReference type="EMBL" id="SFR39512.1"/>
    </source>
</evidence>
<reference evidence="6" key="1">
    <citation type="submission" date="2016-10" db="EMBL/GenBank/DDBJ databases">
        <authorList>
            <person name="Varghese N."/>
            <person name="Submissions S."/>
        </authorList>
    </citation>
    <scope>NUCLEOTIDE SEQUENCE [LARGE SCALE GENOMIC DNA]</scope>
    <source>
        <strain evidence="6">CGMCC 1.7285</strain>
    </source>
</reference>
<dbReference type="SFLD" id="SFLDG01135">
    <property type="entry name" value="C1.5.6:_HAD__Beta-PGM__Phospha"/>
    <property type="match status" value="1"/>
</dbReference>
<organism evidence="5 6">
    <name type="scientific">Pseudidiomarina maritima</name>
    <dbReference type="NCBI Taxonomy" id="519453"/>
    <lineage>
        <taxon>Bacteria</taxon>
        <taxon>Pseudomonadati</taxon>
        <taxon>Pseudomonadota</taxon>
        <taxon>Gammaproteobacteria</taxon>
        <taxon>Alteromonadales</taxon>
        <taxon>Idiomarinaceae</taxon>
        <taxon>Pseudidiomarina</taxon>
    </lineage>
</organism>
<dbReference type="GO" id="GO:0006281">
    <property type="term" value="P:DNA repair"/>
    <property type="evidence" value="ECO:0007669"/>
    <property type="project" value="TreeGrafter"/>
</dbReference>
<keyword evidence="1" id="KW-0479">Metal-binding</keyword>
<dbReference type="Proteomes" id="UP000199424">
    <property type="component" value="Unassembled WGS sequence"/>
</dbReference>
<evidence type="ECO:0000256" key="3">
    <source>
        <dbReference type="ARBA" id="ARBA00022842"/>
    </source>
</evidence>
<protein>
    <submittedName>
        <fullName evidence="5">Phosphoglycolate phosphatase</fullName>
    </submittedName>
</protein>
<dbReference type="Gene3D" id="1.10.150.240">
    <property type="entry name" value="Putative phosphatase, domain 2"/>
    <property type="match status" value="1"/>
</dbReference>
<keyword evidence="3" id="KW-0460">Magnesium</keyword>
<keyword evidence="2" id="KW-0378">Hydrolase</keyword>
<dbReference type="PANTHER" id="PTHR43434">
    <property type="entry name" value="PHOSPHOGLYCOLATE PHOSPHATASE"/>
    <property type="match status" value="1"/>
</dbReference>
<dbReference type="PANTHER" id="PTHR43434:SF23">
    <property type="entry name" value="PHOSPHOGLYCOLATE PHOSPHATASE"/>
    <property type="match status" value="1"/>
</dbReference>
<dbReference type="InterPro" id="IPR041492">
    <property type="entry name" value="HAD_2"/>
</dbReference>
<dbReference type="EMBL" id="FOYU01000001">
    <property type="protein sequence ID" value="SFR39512.1"/>
    <property type="molecule type" value="Genomic_DNA"/>
</dbReference>
<accession>A0A1I6GBE6</accession>
<name>A0A1I6GBE6_9GAMM</name>
<proteinExistence type="predicted"/>
<dbReference type="InterPro" id="IPR050155">
    <property type="entry name" value="HAD-like_hydrolase_sf"/>
</dbReference>
<dbReference type="InterPro" id="IPR023198">
    <property type="entry name" value="PGP-like_dom2"/>
</dbReference>
<dbReference type="RefSeq" id="WP_092854801.1">
    <property type="nucleotide sequence ID" value="NZ_FOYU01000001.1"/>
</dbReference>
<dbReference type="GO" id="GO:0005829">
    <property type="term" value="C:cytosol"/>
    <property type="evidence" value="ECO:0007669"/>
    <property type="project" value="TreeGrafter"/>
</dbReference>
<keyword evidence="4" id="KW-0119">Carbohydrate metabolism</keyword>
<dbReference type="GO" id="GO:0008967">
    <property type="term" value="F:phosphoglycolate phosphatase activity"/>
    <property type="evidence" value="ECO:0007669"/>
    <property type="project" value="TreeGrafter"/>
</dbReference>
<dbReference type="InterPro" id="IPR023214">
    <property type="entry name" value="HAD_sf"/>
</dbReference>
<dbReference type="NCBIfam" id="TIGR01549">
    <property type="entry name" value="HAD-SF-IA-v1"/>
    <property type="match status" value="1"/>
</dbReference>
<dbReference type="Pfam" id="PF13419">
    <property type="entry name" value="HAD_2"/>
    <property type="match status" value="1"/>
</dbReference>
<keyword evidence="6" id="KW-1185">Reference proteome</keyword>
<dbReference type="SFLD" id="SFLDG01129">
    <property type="entry name" value="C1.5:_HAD__Beta-PGM__Phosphata"/>
    <property type="match status" value="1"/>
</dbReference>
<dbReference type="SUPFAM" id="SSF56784">
    <property type="entry name" value="HAD-like"/>
    <property type="match status" value="1"/>
</dbReference>
<dbReference type="Gene3D" id="3.40.50.1000">
    <property type="entry name" value="HAD superfamily/HAD-like"/>
    <property type="match status" value="1"/>
</dbReference>
<gene>
    <name evidence="5" type="ORF">SAMN04488070_0428</name>
</gene>
<dbReference type="InterPro" id="IPR006439">
    <property type="entry name" value="HAD-SF_hydro_IA"/>
</dbReference>
<dbReference type="NCBIfam" id="TIGR01509">
    <property type="entry name" value="HAD-SF-IA-v3"/>
    <property type="match status" value="1"/>
</dbReference>
<dbReference type="SFLD" id="SFLDS00003">
    <property type="entry name" value="Haloacid_Dehalogenase"/>
    <property type="match status" value="1"/>
</dbReference>
<sequence length="224" mass="24252">MSTQAKLAPPQAVLFDLDGTLLDTAPDLGAALNTVLAAEQRPLVSPAEYTPLASHGSAGLLRYAYGDEFEQRSDELRSAFLDAYAAQIAVHTQLFDGVAGLLEQLHQQHIAVAIVTNKPQALTQQLVPHYPQLATIEVVVSGDTLPVAKPDPAPLLHAASHLGIEAQHCWYVGDAERDIEAGRRANMFTVLAEYGYISTNDNIQSWGANAQITHPLELVRLWSN</sequence>
<dbReference type="InterPro" id="IPR036412">
    <property type="entry name" value="HAD-like_sf"/>
</dbReference>
<dbReference type="GO" id="GO:0046872">
    <property type="term" value="F:metal ion binding"/>
    <property type="evidence" value="ECO:0007669"/>
    <property type="project" value="UniProtKB-KW"/>
</dbReference>
<evidence type="ECO:0000256" key="1">
    <source>
        <dbReference type="ARBA" id="ARBA00022723"/>
    </source>
</evidence>
<evidence type="ECO:0000256" key="4">
    <source>
        <dbReference type="ARBA" id="ARBA00023277"/>
    </source>
</evidence>
<dbReference type="PRINTS" id="PR00413">
    <property type="entry name" value="HADHALOGNASE"/>
</dbReference>